<dbReference type="EMBL" id="JAXOVC010000005">
    <property type="protein sequence ID" value="KAK4501783.1"/>
    <property type="molecule type" value="Genomic_DNA"/>
</dbReference>
<dbReference type="Proteomes" id="UP001305779">
    <property type="component" value="Unassembled WGS sequence"/>
</dbReference>
<protein>
    <submittedName>
        <fullName evidence="2">Uncharacterized protein</fullName>
    </submittedName>
</protein>
<feature type="compositionally biased region" description="Low complexity" evidence="1">
    <location>
        <begin position="226"/>
        <end position="243"/>
    </location>
</feature>
<comment type="caution">
    <text evidence="2">The sequence shown here is derived from an EMBL/GenBank/DDBJ whole genome shotgun (WGS) entry which is preliminary data.</text>
</comment>
<name>A0ABR0EKN5_ZASCE</name>
<accession>A0ABR0EKN5</accession>
<proteinExistence type="predicted"/>
<reference evidence="2 3" key="1">
    <citation type="journal article" date="2023" name="G3 (Bethesda)">
        <title>A chromosome-level genome assembly of Zasmidium syzygii isolated from banana leaves.</title>
        <authorList>
            <person name="van Westerhoven A.C."/>
            <person name="Mehrabi R."/>
            <person name="Talebi R."/>
            <person name="Steentjes M.B.F."/>
            <person name="Corcolon B."/>
            <person name="Chong P.A."/>
            <person name="Kema G.H.J."/>
            <person name="Seidl M.F."/>
        </authorList>
    </citation>
    <scope>NUCLEOTIDE SEQUENCE [LARGE SCALE GENOMIC DNA]</scope>
    <source>
        <strain evidence="2 3">P124</strain>
    </source>
</reference>
<feature type="compositionally biased region" description="Polar residues" evidence="1">
    <location>
        <begin position="199"/>
        <end position="214"/>
    </location>
</feature>
<feature type="region of interest" description="Disordered" evidence="1">
    <location>
        <begin position="199"/>
        <end position="253"/>
    </location>
</feature>
<gene>
    <name evidence="2" type="ORF">PRZ48_007592</name>
</gene>
<keyword evidence="3" id="KW-1185">Reference proteome</keyword>
<sequence>MPLDVGTTCVVNRVEMLASIIAALASASLFVLSHLVSEPSRCHLFGYIPDRDLLPLFLPYRASHDRPPLFSDMSFKCRSSTSLSSTTPLGPCAYSTTNLPEPKQPLGLGIYTGHRSAPSLLHPRPSLASIRSHASVHLPPPPTEPLPPLPAYFRPPSTTLQKAIYPPRKLYGLHPNSTLRIPPPKPALSKDNLTALNRSNESAHSLSSVYSRSISGERPPPPRMLSEAGRTASSSSTGTVRRSPLGAMRLAEDPENVVMSRTSSLSSDSEIDDVVALQARVDSREGLVKTSEREGYVERQSGLSRFSLKPLNVRKTRDCDNVF</sequence>
<organism evidence="2 3">
    <name type="scientific">Zasmidium cellare</name>
    <name type="common">Wine cellar mold</name>
    <name type="synonym">Racodium cellare</name>
    <dbReference type="NCBI Taxonomy" id="395010"/>
    <lineage>
        <taxon>Eukaryota</taxon>
        <taxon>Fungi</taxon>
        <taxon>Dikarya</taxon>
        <taxon>Ascomycota</taxon>
        <taxon>Pezizomycotina</taxon>
        <taxon>Dothideomycetes</taxon>
        <taxon>Dothideomycetidae</taxon>
        <taxon>Mycosphaerellales</taxon>
        <taxon>Mycosphaerellaceae</taxon>
        <taxon>Zasmidium</taxon>
    </lineage>
</organism>
<evidence type="ECO:0000313" key="3">
    <source>
        <dbReference type="Proteomes" id="UP001305779"/>
    </source>
</evidence>
<evidence type="ECO:0000313" key="2">
    <source>
        <dbReference type="EMBL" id="KAK4501783.1"/>
    </source>
</evidence>
<evidence type="ECO:0000256" key="1">
    <source>
        <dbReference type="SAM" id="MobiDB-lite"/>
    </source>
</evidence>